<dbReference type="FunFam" id="1.10.287.70:FF:000058">
    <property type="entry name" value="Potassium sodium-activated channel subfamily T member 2"/>
    <property type="match status" value="1"/>
</dbReference>
<dbReference type="Proteomes" id="UP000085678">
    <property type="component" value="Unplaced"/>
</dbReference>
<evidence type="ECO:0000313" key="16">
    <source>
        <dbReference type="RefSeq" id="XP_023933674.1"/>
    </source>
</evidence>
<protein>
    <submittedName>
        <fullName evidence="16">Potassium channel subfamily T member 2</fullName>
    </submittedName>
</protein>
<dbReference type="PROSITE" id="PS51201">
    <property type="entry name" value="RCK_N"/>
    <property type="match status" value="2"/>
</dbReference>
<keyword evidence="4 13" id="KW-0812">Transmembrane</keyword>
<evidence type="ECO:0000256" key="12">
    <source>
        <dbReference type="SAM" id="MobiDB-lite"/>
    </source>
</evidence>
<dbReference type="InterPro" id="IPR003148">
    <property type="entry name" value="RCK_N"/>
</dbReference>
<feature type="transmembrane region" description="Helical" evidence="13">
    <location>
        <begin position="333"/>
        <end position="351"/>
    </location>
</feature>
<evidence type="ECO:0000256" key="8">
    <source>
        <dbReference type="ARBA" id="ARBA00023065"/>
    </source>
</evidence>
<evidence type="ECO:0000259" key="14">
    <source>
        <dbReference type="PROSITE" id="PS51201"/>
    </source>
</evidence>
<reference evidence="16" key="1">
    <citation type="submission" date="2025-08" db="UniProtKB">
        <authorList>
            <consortium name="RefSeq"/>
        </authorList>
    </citation>
    <scope>IDENTIFICATION</scope>
    <source>
        <tissue evidence="16">Gonads</tissue>
    </source>
</reference>
<keyword evidence="9 13" id="KW-0472">Membrane</keyword>
<keyword evidence="2" id="KW-0813">Transport</keyword>
<comment type="subcellular location">
    <subcellularLocation>
        <location evidence="1">Membrane</location>
        <topology evidence="1">Multi-pass membrane protein</topology>
    </subcellularLocation>
</comment>
<dbReference type="Gene3D" id="1.10.287.70">
    <property type="match status" value="1"/>
</dbReference>
<dbReference type="GO" id="GO:0015271">
    <property type="term" value="F:outward rectifier potassium channel activity"/>
    <property type="evidence" value="ECO:0007669"/>
    <property type="project" value="TreeGrafter"/>
</dbReference>
<evidence type="ECO:0000256" key="10">
    <source>
        <dbReference type="ARBA" id="ARBA00023303"/>
    </source>
</evidence>
<dbReference type="Pfam" id="PF22614">
    <property type="entry name" value="Slo-like_RCK"/>
    <property type="match status" value="2"/>
</dbReference>
<dbReference type="Pfam" id="PF07885">
    <property type="entry name" value="Ion_trans_2"/>
    <property type="match status" value="1"/>
</dbReference>
<evidence type="ECO:0000256" key="3">
    <source>
        <dbReference type="ARBA" id="ARBA00022538"/>
    </source>
</evidence>
<dbReference type="InterPro" id="IPR003929">
    <property type="entry name" value="K_chnl_BK_asu"/>
</dbReference>
<keyword evidence="15" id="KW-1185">Reference proteome</keyword>
<dbReference type="InterPro" id="IPR047871">
    <property type="entry name" value="K_chnl_Slo-like"/>
</dbReference>
<evidence type="ECO:0000256" key="11">
    <source>
        <dbReference type="ARBA" id="ARBA00034430"/>
    </source>
</evidence>
<dbReference type="FunCoup" id="A0A2R2MTW0">
    <property type="interactions" value="289"/>
</dbReference>
<dbReference type="Gene3D" id="3.40.50.720">
    <property type="entry name" value="NAD(P)-binding Rossmann-like Domain"/>
    <property type="match status" value="2"/>
</dbReference>
<evidence type="ECO:0000256" key="4">
    <source>
        <dbReference type="ARBA" id="ARBA00022692"/>
    </source>
</evidence>
<dbReference type="InterPro" id="IPR013099">
    <property type="entry name" value="K_chnl_dom"/>
</dbReference>
<evidence type="ECO:0000256" key="13">
    <source>
        <dbReference type="SAM" id="Phobius"/>
    </source>
</evidence>
<dbReference type="Pfam" id="PF03493">
    <property type="entry name" value="BK_channel_a"/>
    <property type="match status" value="1"/>
</dbReference>
<accession>A0A2R2MTW0</accession>
<feature type="compositionally biased region" description="Basic and acidic residues" evidence="12">
    <location>
        <begin position="1287"/>
        <end position="1302"/>
    </location>
</feature>
<feature type="domain" description="RCK N-terminal" evidence="14">
    <location>
        <begin position="404"/>
        <end position="540"/>
    </location>
</feature>
<feature type="transmembrane region" description="Helical" evidence="13">
    <location>
        <begin position="62"/>
        <end position="81"/>
    </location>
</feature>
<dbReference type="PANTHER" id="PTHR10027">
    <property type="entry name" value="CALCIUM-ACTIVATED POTASSIUM CHANNEL ALPHA CHAIN"/>
    <property type="match status" value="1"/>
</dbReference>
<evidence type="ECO:0000256" key="2">
    <source>
        <dbReference type="ARBA" id="ARBA00022448"/>
    </source>
</evidence>
<evidence type="ECO:0000256" key="6">
    <source>
        <dbReference type="ARBA" id="ARBA00022958"/>
    </source>
</evidence>
<evidence type="ECO:0000313" key="15">
    <source>
        <dbReference type="Proteomes" id="UP000085678"/>
    </source>
</evidence>
<dbReference type="OrthoDB" id="257992at2759"/>
<keyword evidence="7 13" id="KW-1133">Transmembrane helix</keyword>
<gene>
    <name evidence="16" type="primary">LOC106152448</name>
</gene>
<feature type="region of interest" description="Disordered" evidence="12">
    <location>
        <begin position="715"/>
        <end position="740"/>
    </location>
</feature>
<dbReference type="GO" id="GO:0005886">
    <property type="term" value="C:plasma membrane"/>
    <property type="evidence" value="ECO:0007669"/>
    <property type="project" value="TreeGrafter"/>
</dbReference>
<dbReference type="FunFam" id="3.40.50.720:FF:000034">
    <property type="entry name" value="Potassium channel subfamily T member 1"/>
    <property type="match status" value="1"/>
</dbReference>
<keyword evidence="10 16" id="KW-0407">Ion channel</keyword>
<name>A0A2R2MTW0_LINAN</name>
<dbReference type="GeneID" id="106152448"/>
<evidence type="ECO:0000256" key="5">
    <source>
        <dbReference type="ARBA" id="ARBA00022826"/>
    </source>
</evidence>
<feature type="transmembrane region" description="Helical" evidence="13">
    <location>
        <begin position="243"/>
        <end position="263"/>
    </location>
</feature>
<dbReference type="KEGG" id="lak:106152448"/>
<evidence type="ECO:0000256" key="7">
    <source>
        <dbReference type="ARBA" id="ARBA00022989"/>
    </source>
</evidence>
<keyword evidence="5" id="KW-0631">Potassium channel</keyword>
<feature type="transmembrane region" description="Helical" evidence="13">
    <location>
        <begin position="207"/>
        <end position="231"/>
    </location>
</feature>
<organism evidence="15 16">
    <name type="scientific">Lingula anatina</name>
    <name type="common">Brachiopod</name>
    <name type="synonym">Lingula unguis</name>
    <dbReference type="NCBI Taxonomy" id="7574"/>
    <lineage>
        <taxon>Eukaryota</taxon>
        <taxon>Metazoa</taxon>
        <taxon>Spiralia</taxon>
        <taxon>Lophotrochozoa</taxon>
        <taxon>Brachiopoda</taxon>
        <taxon>Linguliformea</taxon>
        <taxon>Lingulata</taxon>
        <taxon>Lingulida</taxon>
        <taxon>Linguloidea</taxon>
        <taxon>Lingulidae</taxon>
        <taxon>Lingula</taxon>
    </lineage>
</organism>
<dbReference type="GO" id="GO:0005228">
    <property type="term" value="F:intracellular sodium-activated potassium channel activity"/>
    <property type="evidence" value="ECO:0007669"/>
    <property type="project" value="TreeGrafter"/>
</dbReference>
<dbReference type="RefSeq" id="XP_023933674.1">
    <property type="nucleotide sequence ID" value="XM_024077906.1"/>
</dbReference>
<sequence>MESDVFSRTVPPLPPRYRFRDLIWGDHALSDDDRVRVEYFTNEKSFKERLQLYFIKNQRSSLRIRIFNLAIKLLTCVLYVARVMTDDPRMNSCIDLSNCDANATKHVYMIPDIEFRENPVIKWQNIIWVERHNVLWIIQVSVAVISLAETSLCTEGINPLPPPPPAIDLSNCDANATKHVYMIPDIEFRENPVIKWQNIIWVERHNVLWIIQVSVAVISLAETSLVTYLGYKGNILQQILSVGFFLEICNTVPFIVTVCWPDWSGLFIPVFLNCWLAKDALEEMFGDLHLVMQKSHSALSQRMMILCVTFACLVFTSMCGIQHLQRAGNRHLDLFDSLWFVVVTFSTVGFGDITPDIWPSQLFMILMVGLSFVVLPIQMQQLAFTWIERQKQGVTYSSRRAQNELHVVVCATALHTDTIMDFLNEFYAHPLLQDYYVVLLSPCELDPNLKAILQVPIWTQRVIYIRGSALKDVDLSRCRMQDAEACFILAERSYADRNASDQHTILRSWAVKDFAPNCPQYVQIFRPENKLHVKFAEHVVCEDEFKHALLANNCLSPAISTLVTLLLHTSRGQEGQASQEEWQRIYGRCSGNEIYHIRLSDSRFFGEYDGKSFTYASFHAHRKFGVSLVAVQQNLPGSKILLNPGPRHIMKATDTCFYMSLTKEENSAFILAISDKGPRSTTRLIPLSGQATKVASIVAQVGTLALELQHTRSSTSINTQGNATDDPEKGNVDQSKGTGSSSLVHCENFPSIFICITSKKTKKACFSLLLLLMYSFSSFKCKLLKCQQLFHLEPLLGAGLTIQSLNRRPSIAPVPAVLEAHGINITVDSDSDTEAESQMTDETDGSDIFPGFPPVAPYIGTSPTLCHLLRDKRQLCCLQLTKECQHCKAVTANDYNWSSKVIILIADNASVGIYNFIVPLRSHFIPSSQLHPIVLLLERRPEEKFQEVISFFPLVYWMIGSMDSIDDLLKAGINMADNVVIVNKESSNSEEDDYLADCNTIVAVQTIFRLFPNANIITELSQSSNMRFMQFLAKDNYSLSLSKVEKKEKERGSHISYMFRLPFAAGNVFSASMLDTLLYQAFVKDYLITFVRLLLGIDQAAGSGHLSCMRITRDHMWIRTYGRLYQKLCSTTCEIPIGIYRSQTHQMLPISSTCTTPLISRSLKTMSASCDITSSCRPSKGTPPLASLGRLANQMMEDSASNQVAQERQEIGQMVKCRMRSLGMPPEEYDDTMEKRDHIAYVIINPSYDLKLEPDDVVYLIKPSSLSPKASPLIDERKLSLRRPRKRQEPTGADKDSIEKHVPNNVGPENMQVPTVSVSDTSSAEGSSCQESGVKGTIV</sequence>
<evidence type="ECO:0000256" key="9">
    <source>
        <dbReference type="ARBA" id="ARBA00023136"/>
    </source>
</evidence>
<keyword evidence="3" id="KW-0633">Potassium transport</keyword>
<keyword evidence="6" id="KW-0630">Potassium</keyword>
<dbReference type="PANTHER" id="PTHR10027:SF10">
    <property type="entry name" value="SLOWPOKE 2, ISOFORM D"/>
    <property type="match status" value="1"/>
</dbReference>
<dbReference type="FunFam" id="3.40.50.720:FF:000011">
    <property type="entry name" value="Potassium channel subfamily T member 1"/>
    <property type="match status" value="1"/>
</dbReference>
<dbReference type="InParanoid" id="A0A2R2MTW0"/>
<dbReference type="STRING" id="7574.A0A2R2MTW0"/>
<dbReference type="SUPFAM" id="SSF81324">
    <property type="entry name" value="Voltage-gated potassium channels"/>
    <property type="match status" value="1"/>
</dbReference>
<feature type="transmembrane region" description="Helical" evidence="13">
    <location>
        <begin position="303"/>
        <end position="321"/>
    </location>
</feature>
<keyword evidence="8" id="KW-0406">Ion transport</keyword>
<feature type="region of interest" description="Disordered" evidence="12">
    <location>
        <begin position="1270"/>
        <end position="1339"/>
    </location>
</feature>
<feature type="compositionally biased region" description="Polar residues" evidence="12">
    <location>
        <begin position="1312"/>
        <end position="1331"/>
    </location>
</feature>
<proteinExistence type="predicted"/>
<feature type="domain" description="RCK N-terminal" evidence="14">
    <location>
        <begin position="899"/>
        <end position="1039"/>
    </location>
</feature>
<evidence type="ECO:0000256" key="1">
    <source>
        <dbReference type="ARBA" id="ARBA00004141"/>
    </source>
</evidence>
<comment type="catalytic activity">
    <reaction evidence="11">
        <text>K(+)(in) = K(+)(out)</text>
        <dbReference type="Rhea" id="RHEA:29463"/>
        <dbReference type="ChEBI" id="CHEBI:29103"/>
    </reaction>
</comment>